<sequence length="215" mass="21845">MSVTVGAQSRSTFTAIGSSIEPVLVPVPLLILAGVLSLFVGVRERASPHDQGVGWSLLGRLPGTLAGAYAVAVLSERELAVVFGVIILVGVLLSAVGWAPHPTAPTLFTAGVASGLMGTATSVGGPPIALVYQRTPGPRVRATLSAYFVAGTAISVGTLAVFGQVRTGQLVASCCLRCSASRCPARRVLDRGYLSPAVLSVSGVSALVLIVKTLV</sequence>
<feature type="transmembrane region" description="Helical" evidence="5">
    <location>
        <begin position="52"/>
        <end position="72"/>
    </location>
</feature>
<evidence type="ECO:0000313" key="7">
    <source>
        <dbReference type="Proteomes" id="UP000070188"/>
    </source>
</evidence>
<evidence type="ECO:0000256" key="4">
    <source>
        <dbReference type="ARBA" id="ARBA00023136"/>
    </source>
</evidence>
<evidence type="ECO:0000256" key="2">
    <source>
        <dbReference type="ARBA" id="ARBA00022692"/>
    </source>
</evidence>
<protein>
    <recommendedName>
        <fullName evidence="5">Probable membrane transporter protein</fullName>
    </recommendedName>
</protein>
<dbReference type="EMBL" id="LAXD01000001">
    <property type="protein sequence ID" value="KWX02220.1"/>
    <property type="molecule type" value="Genomic_DNA"/>
</dbReference>
<dbReference type="RefSeq" id="WP_066889112.1">
    <property type="nucleotide sequence ID" value="NZ_LAXD01000001.1"/>
</dbReference>
<accession>A0A132MWY3</accession>
<dbReference type="GO" id="GO:0005886">
    <property type="term" value="C:plasma membrane"/>
    <property type="evidence" value="ECO:0007669"/>
    <property type="project" value="UniProtKB-SubCell"/>
</dbReference>
<keyword evidence="7" id="KW-1185">Reference proteome</keyword>
<reference evidence="7" key="1">
    <citation type="submission" date="2015-04" db="EMBL/GenBank/DDBJ databases">
        <title>Physiological reanalysis, assessment of diazotrophy, and genome sequences of multiple isolates of Streptomyces thermoautotrophicus.</title>
        <authorList>
            <person name="MacKellar D.C."/>
            <person name="Lieber L."/>
            <person name="Norman J."/>
            <person name="Bolger A."/>
            <person name="Tobin C."/>
            <person name="Murray J.W."/>
            <person name="Chang R."/>
            <person name="Ford T."/>
            <person name="Nguyen P.Q."/>
            <person name="Woodward J."/>
            <person name="Permingeat H."/>
            <person name="Joshi N.S."/>
            <person name="Silver P.A."/>
            <person name="Usadel B."/>
            <person name="Rutherford A.W."/>
            <person name="Friesen M."/>
            <person name="Prell J."/>
        </authorList>
    </citation>
    <scope>NUCLEOTIDE SEQUENCE [LARGE SCALE GENOMIC DNA]</scope>
    <source>
        <strain evidence="7">H1</strain>
    </source>
</reference>
<comment type="similarity">
    <text evidence="5">Belongs to the 4-toluene sulfonate uptake permease (TSUP) (TC 2.A.102) family.</text>
</comment>
<evidence type="ECO:0000256" key="3">
    <source>
        <dbReference type="ARBA" id="ARBA00022989"/>
    </source>
</evidence>
<comment type="subcellular location">
    <subcellularLocation>
        <location evidence="5">Cell membrane</location>
        <topology evidence="5">Multi-pass membrane protein</topology>
    </subcellularLocation>
    <subcellularLocation>
        <location evidence="1">Membrane</location>
        <topology evidence="1">Multi-pass membrane protein</topology>
    </subcellularLocation>
</comment>
<proteinExistence type="inferred from homology"/>
<dbReference type="AlphaFoldDB" id="A0A132MWY3"/>
<dbReference type="Pfam" id="PF01925">
    <property type="entry name" value="TauE"/>
    <property type="match status" value="1"/>
</dbReference>
<gene>
    <name evidence="6" type="ORF">LI90_3263</name>
</gene>
<dbReference type="InterPro" id="IPR002781">
    <property type="entry name" value="TM_pro_TauE-like"/>
</dbReference>
<organism evidence="6 7">
    <name type="scientific">Carbonactinospora thermoautotrophica</name>
    <dbReference type="NCBI Taxonomy" id="1469144"/>
    <lineage>
        <taxon>Bacteria</taxon>
        <taxon>Bacillati</taxon>
        <taxon>Actinomycetota</taxon>
        <taxon>Actinomycetes</taxon>
        <taxon>Kitasatosporales</taxon>
        <taxon>Carbonactinosporaceae</taxon>
        <taxon>Carbonactinospora</taxon>
    </lineage>
</organism>
<dbReference type="STRING" id="1469144.LI90_3263"/>
<keyword evidence="4 5" id="KW-0472">Membrane</keyword>
<dbReference type="Proteomes" id="UP000070188">
    <property type="component" value="Unassembled WGS sequence"/>
</dbReference>
<feature type="transmembrane region" description="Helical" evidence="5">
    <location>
        <begin position="193"/>
        <end position="211"/>
    </location>
</feature>
<name>A0A132MWY3_9ACTN</name>
<comment type="caution">
    <text evidence="6">The sequence shown here is derived from an EMBL/GenBank/DDBJ whole genome shotgun (WGS) entry which is preliminary data.</text>
</comment>
<evidence type="ECO:0000256" key="5">
    <source>
        <dbReference type="RuleBase" id="RU363041"/>
    </source>
</evidence>
<feature type="transmembrane region" description="Helical" evidence="5">
    <location>
        <begin position="107"/>
        <end position="132"/>
    </location>
</feature>
<feature type="transmembrane region" description="Helical" evidence="5">
    <location>
        <begin position="20"/>
        <end position="40"/>
    </location>
</feature>
<evidence type="ECO:0000313" key="6">
    <source>
        <dbReference type="EMBL" id="KWX02220.1"/>
    </source>
</evidence>
<feature type="transmembrane region" description="Helical" evidence="5">
    <location>
        <begin position="79"/>
        <end position="101"/>
    </location>
</feature>
<dbReference type="PATRIC" id="fig|1469144.10.peg.3511"/>
<keyword evidence="2 5" id="KW-0812">Transmembrane</keyword>
<keyword evidence="5" id="KW-1003">Cell membrane</keyword>
<feature type="transmembrane region" description="Helical" evidence="5">
    <location>
        <begin position="144"/>
        <end position="163"/>
    </location>
</feature>
<evidence type="ECO:0000256" key="1">
    <source>
        <dbReference type="ARBA" id="ARBA00004141"/>
    </source>
</evidence>
<keyword evidence="3 5" id="KW-1133">Transmembrane helix</keyword>